<dbReference type="GO" id="GO:0005737">
    <property type="term" value="C:cytoplasm"/>
    <property type="evidence" value="ECO:0007669"/>
    <property type="project" value="UniProtKB-SubCell"/>
</dbReference>
<evidence type="ECO:0000256" key="17">
    <source>
        <dbReference type="PIRNR" id="PIRNR000732"/>
    </source>
</evidence>
<comment type="catalytic activity">
    <reaction evidence="1 17">
        <text>L-histidyl-[protein] + phosphoenolpyruvate = N(pros)-phospho-L-histidyl-[protein] + pyruvate</text>
        <dbReference type="Rhea" id="RHEA:23880"/>
        <dbReference type="Rhea" id="RHEA-COMP:9745"/>
        <dbReference type="Rhea" id="RHEA-COMP:9746"/>
        <dbReference type="ChEBI" id="CHEBI:15361"/>
        <dbReference type="ChEBI" id="CHEBI:29979"/>
        <dbReference type="ChEBI" id="CHEBI:58702"/>
        <dbReference type="ChEBI" id="CHEBI:64837"/>
        <dbReference type="EC" id="2.7.3.9"/>
    </reaction>
</comment>
<dbReference type="InterPro" id="IPR036637">
    <property type="entry name" value="Phosphohistidine_dom_sf"/>
</dbReference>
<feature type="active site" description="Proton donor" evidence="18">
    <location>
        <position position="500"/>
    </location>
</feature>
<dbReference type="InterPro" id="IPR050499">
    <property type="entry name" value="PEP-utilizing_PTS_enzyme"/>
</dbReference>
<keyword evidence="25" id="KW-1185">Reference proteome</keyword>
<evidence type="ECO:0000256" key="20">
    <source>
        <dbReference type="PIRSR" id="PIRSR000732-3"/>
    </source>
</evidence>
<evidence type="ECO:0000256" key="10">
    <source>
        <dbReference type="ARBA" id="ARBA00022597"/>
    </source>
</evidence>
<keyword evidence="12 17" id="KW-0598">Phosphotransferase system</keyword>
<comment type="caution">
    <text evidence="24">The sequence shown here is derived from an EMBL/GenBank/DDBJ whole genome shotgun (WGS) entry which is preliminary data.</text>
</comment>
<comment type="cofactor">
    <cofactor evidence="2 17 20">
        <name>Mg(2+)</name>
        <dbReference type="ChEBI" id="CHEBI:18420"/>
    </cofactor>
</comment>
<accession>A0A926IHJ6</accession>
<feature type="binding site" evidence="19">
    <location>
        <position position="332"/>
    </location>
    <ligand>
        <name>phosphoenolpyruvate</name>
        <dbReference type="ChEBI" id="CHEBI:58702"/>
    </ligand>
</feature>
<evidence type="ECO:0000259" key="23">
    <source>
        <dbReference type="Pfam" id="PF05524"/>
    </source>
</evidence>
<protein>
    <recommendedName>
        <fullName evidence="7 17">Phosphoenolpyruvate-protein phosphotransferase</fullName>
        <ecNumber evidence="6 17">2.7.3.9</ecNumber>
    </recommendedName>
    <alternativeName>
        <fullName evidence="16 17">Phosphotransferase system, enzyme I</fullName>
    </alternativeName>
</protein>
<dbReference type="NCBIfam" id="TIGR01417">
    <property type="entry name" value="PTS_I_fam"/>
    <property type="match status" value="1"/>
</dbReference>
<dbReference type="GO" id="GO:0016301">
    <property type="term" value="F:kinase activity"/>
    <property type="evidence" value="ECO:0007669"/>
    <property type="project" value="UniProtKB-KW"/>
</dbReference>
<dbReference type="Gene3D" id="3.20.20.60">
    <property type="entry name" value="Phosphoenolpyruvate-binding domains"/>
    <property type="match status" value="1"/>
</dbReference>
<dbReference type="GO" id="GO:0009401">
    <property type="term" value="P:phosphoenolpyruvate-dependent sugar phosphotransferase system"/>
    <property type="evidence" value="ECO:0007669"/>
    <property type="project" value="UniProtKB-KW"/>
</dbReference>
<dbReference type="SUPFAM" id="SSF52009">
    <property type="entry name" value="Phosphohistidine domain"/>
    <property type="match status" value="1"/>
</dbReference>
<dbReference type="EMBL" id="JACRTD010000002">
    <property type="protein sequence ID" value="MBC8584773.1"/>
    <property type="molecule type" value="Genomic_DNA"/>
</dbReference>
<keyword evidence="8 17" id="KW-0813">Transport</keyword>
<evidence type="ECO:0000256" key="4">
    <source>
        <dbReference type="ARBA" id="ARBA00004496"/>
    </source>
</evidence>
<dbReference type="Gene3D" id="3.50.30.10">
    <property type="entry name" value="Phosphohistidine domain"/>
    <property type="match status" value="1"/>
</dbReference>
<evidence type="ECO:0000256" key="15">
    <source>
        <dbReference type="ARBA" id="ARBA00022842"/>
    </source>
</evidence>
<evidence type="ECO:0000256" key="1">
    <source>
        <dbReference type="ARBA" id="ARBA00000683"/>
    </source>
</evidence>
<proteinExistence type="inferred from homology"/>
<feature type="binding site" evidence="20">
    <location>
        <position position="453"/>
    </location>
    <ligand>
        <name>Mg(2+)</name>
        <dbReference type="ChEBI" id="CHEBI:18420"/>
    </ligand>
</feature>
<evidence type="ECO:0000256" key="6">
    <source>
        <dbReference type="ARBA" id="ARBA00012232"/>
    </source>
</evidence>
<keyword evidence="14 17" id="KW-0418">Kinase</keyword>
<evidence type="ECO:0000256" key="14">
    <source>
        <dbReference type="ARBA" id="ARBA00022777"/>
    </source>
</evidence>
<name>A0A926IHJ6_9FIRM</name>
<dbReference type="InterPro" id="IPR015813">
    <property type="entry name" value="Pyrv/PenolPyrv_kinase-like_dom"/>
</dbReference>
<evidence type="ECO:0000259" key="21">
    <source>
        <dbReference type="Pfam" id="PF00391"/>
    </source>
</evidence>
<dbReference type="InterPro" id="IPR040442">
    <property type="entry name" value="Pyrv_kinase-like_dom_sf"/>
</dbReference>
<sequence>MIYQGNGVSKGIAIGEIYLYEAFIPHVEEAYYDGGEPQCHLERYDRLCAAADKELKEICERLTASDPEKADIFTAHRDILFDEDITEELRDGILYDHMTPEWAIETIFSKYMRRLQKAKDQMIRERAADVNDVKNRLLRIACGLTEQNISSLEKPVIIAAHDLLPSDTATMDRKNVLGILTEVGGETSHSAIIAKSYGIPAILGIAGLMEKVKKGERVILDAVDGKLITYPDAAQETEYLAKKESYAVYQNQVKEYLDKEPLTADGERISIGLNIGSVSPQELEGARYTDFAGLFRSEFLYMESDHLPTEEEQMVQYKKALLEYAPRPVVLRTLDIGGDKTLSYLTLPKEENPFLGKRALRLCFDQPQVFRTQLRAALRASVYGNLWIMLPMVGSLEDIHKAIFEEVKEELDRENIPYAPQVKLGIMIEIPAVAMIADLVAKEIDFASIGTNDLCQYLTATDRMNPAVTEYYQSYHPSMFRLIGYAARQFEQAGKPLSVCGELGGDPLAAPVLVGLGIRKLSMNIGSVPIVKRALSRLTLPQMEAIAQQVQNISAGETAAYLKESFAD</sequence>
<dbReference type="Proteomes" id="UP000623678">
    <property type="component" value="Unassembled WGS sequence"/>
</dbReference>
<evidence type="ECO:0000256" key="5">
    <source>
        <dbReference type="ARBA" id="ARBA00007837"/>
    </source>
</evidence>
<dbReference type="InterPro" id="IPR024692">
    <property type="entry name" value="PTS_EI"/>
</dbReference>
<evidence type="ECO:0000259" key="22">
    <source>
        <dbReference type="Pfam" id="PF02896"/>
    </source>
</evidence>
<dbReference type="PANTHER" id="PTHR46244">
    <property type="entry name" value="PHOSPHOENOLPYRUVATE-PROTEIN PHOSPHOTRANSFERASE"/>
    <property type="match status" value="1"/>
</dbReference>
<feature type="binding site" evidence="20">
    <location>
        <position position="429"/>
    </location>
    <ligand>
        <name>Mg(2+)</name>
        <dbReference type="ChEBI" id="CHEBI:18420"/>
    </ligand>
</feature>
<dbReference type="InterPro" id="IPR036618">
    <property type="entry name" value="PtsI_HPr-bd_sf"/>
</dbReference>
<dbReference type="GO" id="GO:0008965">
    <property type="term" value="F:phosphoenolpyruvate-protein phosphotransferase activity"/>
    <property type="evidence" value="ECO:0007669"/>
    <property type="project" value="UniProtKB-EC"/>
</dbReference>
<evidence type="ECO:0000256" key="18">
    <source>
        <dbReference type="PIRSR" id="PIRSR000732-1"/>
    </source>
</evidence>
<evidence type="ECO:0000256" key="13">
    <source>
        <dbReference type="ARBA" id="ARBA00022723"/>
    </source>
</evidence>
<dbReference type="InterPro" id="IPR008279">
    <property type="entry name" value="PEP-util_enz_mobile_dom"/>
</dbReference>
<dbReference type="InterPro" id="IPR000121">
    <property type="entry name" value="PEP_util_C"/>
</dbReference>
<keyword evidence="11 17" id="KW-0808">Transferase</keyword>
<dbReference type="Pfam" id="PF02896">
    <property type="entry name" value="PEP-utilizers_C"/>
    <property type="match status" value="1"/>
</dbReference>
<comment type="similarity">
    <text evidence="5 17">Belongs to the PEP-utilizing enzyme family.</text>
</comment>
<organism evidence="24 25">
    <name type="scientific">Youxingia wuxianensis</name>
    <dbReference type="NCBI Taxonomy" id="2763678"/>
    <lineage>
        <taxon>Bacteria</taxon>
        <taxon>Bacillati</taxon>
        <taxon>Bacillota</taxon>
        <taxon>Clostridia</taxon>
        <taxon>Eubacteriales</taxon>
        <taxon>Oscillospiraceae</taxon>
        <taxon>Youxingia</taxon>
    </lineage>
</organism>
<gene>
    <name evidence="24" type="primary">ptsP</name>
    <name evidence="24" type="ORF">H8705_04175</name>
</gene>
<comment type="subcellular location">
    <subcellularLocation>
        <location evidence="4 17">Cytoplasm</location>
    </subcellularLocation>
</comment>
<dbReference type="GO" id="GO:0046872">
    <property type="term" value="F:metal ion binding"/>
    <property type="evidence" value="ECO:0007669"/>
    <property type="project" value="UniProtKB-KW"/>
</dbReference>
<dbReference type="PANTHER" id="PTHR46244:SF3">
    <property type="entry name" value="PHOSPHOENOLPYRUVATE-PROTEIN PHOSPHOTRANSFERASE"/>
    <property type="match status" value="1"/>
</dbReference>
<evidence type="ECO:0000313" key="25">
    <source>
        <dbReference type="Proteomes" id="UP000623678"/>
    </source>
</evidence>
<feature type="binding site" evidence="19">
    <location>
        <position position="463"/>
    </location>
    <ligand>
        <name>phosphoenolpyruvate</name>
        <dbReference type="ChEBI" id="CHEBI:58702"/>
    </ligand>
</feature>
<feature type="domain" description="Phosphotransferase system enzyme I N-terminal" evidence="23">
    <location>
        <begin position="4"/>
        <end position="126"/>
    </location>
</feature>
<dbReference type="Pfam" id="PF00391">
    <property type="entry name" value="PEP-utilizers"/>
    <property type="match status" value="1"/>
</dbReference>
<dbReference type="AlphaFoldDB" id="A0A926IHJ6"/>
<dbReference type="InterPro" id="IPR006318">
    <property type="entry name" value="PTS_EI-like"/>
</dbReference>
<evidence type="ECO:0000256" key="8">
    <source>
        <dbReference type="ARBA" id="ARBA00022448"/>
    </source>
</evidence>
<keyword evidence="10 17" id="KW-0762">Sugar transport</keyword>
<evidence type="ECO:0000256" key="2">
    <source>
        <dbReference type="ARBA" id="ARBA00001946"/>
    </source>
</evidence>
<dbReference type="Pfam" id="PF05524">
    <property type="entry name" value="PEP-utilisers_N"/>
    <property type="match status" value="1"/>
</dbReference>
<dbReference type="PIRSF" id="PIRSF000732">
    <property type="entry name" value="PTS_enzyme_I"/>
    <property type="match status" value="1"/>
</dbReference>
<feature type="binding site" evidence="19">
    <location>
        <begin position="452"/>
        <end position="453"/>
    </location>
    <ligand>
        <name>phosphoenolpyruvate</name>
        <dbReference type="ChEBI" id="CHEBI:58702"/>
    </ligand>
</feature>
<evidence type="ECO:0000256" key="7">
    <source>
        <dbReference type="ARBA" id="ARBA00016544"/>
    </source>
</evidence>
<keyword evidence="15 17" id="KW-0460">Magnesium</keyword>
<evidence type="ECO:0000256" key="3">
    <source>
        <dbReference type="ARBA" id="ARBA00002728"/>
    </source>
</evidence>
<dbReference type="PRINTS" id="PR01736">
    <property type="entry name" value="PHPHTRNFRASE"/>
</dbReference>
<feature type="domain" description="PEP-utilising enzyme C-terminal" evidence="22">
    <location>
        <begin position="252"/>
        <end position="538"/>
    </location>
</feature>
<evidence type="ECO:0000256" key="16">
    <source>
        <dbReference type="ARBA" id="ARBA00033235"/>
    </source>
</evidence>
<feature type="binding site" evidence="19">
    <location>
        <position position="296"/>
    </location>
    <ligand>
        <name>phosphoenolpyruvate</name>
        <dbReference type="ChEBI" id="CHEBI:58702"/>
    </ligand>
</feature>
<keyword evidence="9 17" id="KW-0963">Cytoplasm</keyword>
<comment type="function">
    <text evidence="3 17">General (non sugar-specific) component of the phosphoenolpyruvate-dependent sugar phosphotransferase system (sugar PTS). This major carbohydrate active-transport system catalyzes the phosphorylation of incoming sugar substrates concomitantly with their translocation across the cell membrane. Enzyme I transfers the phosphoryl group from phosphoenolpyruvate (PEP) to the phosphoryl carrier protein (HPr).</text>
</comment>
<feature type="active site" description="Tele-phosphohistidine intermediate" evidence="18">
    <location>
        <position position="189"/>
    </location>
</feature>
<dbReference type="InterPro" id="IPR008731">
    <property type="entry name" value="PTS_EIN"/>
</dbReference>
<evidence type="ECO:0000256" key="19">
    <source>
        <dbReference type="PIRSR" id="PIRSR000732-2"/>
    </source>
</evidence>
<keyword evidence="13 17" id="KW-0479">Metal-binding</keyword>
<feature type="domain" description="PEP-utilising enzyme mobile" evidence="21">
    <location>
        <begin position="153"/>
        <end position="225"/>
    </location>
</feature>
<evidence type="ECO:0000256" key="9">
    <source>
        <dbReference type="ARBA" id="ARBA00022490"/>
    </source>
</evidence>
<dbReference type="SUPFAM" id="SSF47831">
    <property type="entry name" value="Enzyme I of the PEP:sugar phosphotransferase system HPr-binding (sub)domain"/>
    <property type="match status" value="1"/>
</dbReference>
<evidence type="ECO:0000313" key="24">
    <source>
        <dbReference type="EMBL" id="MBC8584773.1"/>
    </source>
</evidence>
<dbReference type="EC" id="2.7.3.9" evidence="6 17"/>
<dbReference type="SUPFAM" id="SSF51621">
    <property type="entry name" value="Phosphoenolpyruvate/pyruvate domain"/>
    <property type="match status" value="1"/>
</dbReference>
<dbReference type="RefSeq" id="WP_262394591.1">
    <property type="nucleotide sequence ID" value="NZ_JACRTD010000002.1"/>
</dbReference>
<dbReference type="Gene3D" id="1.10.274.10">
    <property type="entry name" value="PtsI, HPr-binding domain"/>
    <property type="match status" value="1"/>
</dbReference>
<reference evidence="24" key="1">
    <citation type="submission" date="2020-08" db="EMBL/GenBank/DDBJ databases">
        <title>Genome public.</title>
        <authorList>
            <person name="Liu C."/>
            <person name="Sun Q."/>
        </authorList>
    </citation>
    <scope>NUCLEOTIDE SEQUENCE</scope>
    <source>
        <strain evidence="24">NSJ-64</strain>
    </source>
</reference>
<evidence type="ECO:0000256" key="11">
    <source>
        <dbReference type="ARBA" id="ARBA00022679"/>
    </source>
</evidence>
<evidence type="ECO:0000256" key="12">
    <source>
        <dbReference type="ARBA" id="ARBA00022683"/>
    </source>
</evidence>